<accession>U3JTW8</accession>
<dbReference type="InterPro" id="IPR003599">
    <property type="entry name" value="Ig_sub"/>
</dbReference>
<dbReference type="Proteomes" id="UP000016665">
    <property type="component" value="Chromosome 24"/>
</dbReference>
<feature type="chain" id="PRO_5032337022" evidence="12">
    <location>
        <begin position="22"/>
        <end position="351"/>
    </location>
</feature>
<evidence type="ECO:0000256" key="5">
    <source>
        <dbReference type="ARBA" id="ARBA00022989"/>
    </source>
</evidence>
<dbReference type="InterPro" id="IPR036179">
    <property type="entry name" value="Ig-like_dom_sf"/>
</dbReference>
<keyword evidence="4 12" id="KW-0732">Signal</keyword>
<comment type="subcellular location">
    <subcellularLocation>
        <location evidence="1">Membrane</location>
        <topology evidence="1">Single-pass type I membrane protein</topology>
    </subcellularLocation>
</comment>
<evidence type="ECO:0000259" key="13">
    <source>
        <dbReference type="PROSITE" id="PS50835"/>
    </source>
</evidence>
<organism evidence="14 15">
    <name type="scientific">Ficedula albicollis</name>
    <name type="common">Collared flycatcher</name>
    <name type="synonym">Muscicapa albicollis</name>
    <dbReference type="NCBI Taxonomy" id="59894"/>
    <lineage>
        <taxon>Eukaryota</taxon>
        <taxon>Metazoa</taxon>
        <taxon>Chordata</taxon>
        <taxon>Craniata</taxon>
        <taxon>Vertebrata</taxon>
        <taxon>Euteleostomi</taxon>
        <taxon>Archelosauria</taxon>
        <taxon>Archosauria</taxon>
        <taxon>Dinosauria</taxon>
        <taxon>Saurischia</taxon>
        <taxon>Theropoda</taxon>
        <taxon>Coelurosauria</taxon>
        <taxon>Aves</taxon>
        <taxon>Neognathae</taxon>
        <taxon>Neoaves</taxon>
        <taxon>Telluraves</taxon>
        <taxon>Australaves</taxon>
        <taxon>Passeriformes</taxon>
        <taxon>Muscicapidae</taxon>
        <taxon>Ficedula</taxon>
    </lineage>
</organism>
<dbReference type="GO" id="GO:0005886">
    <property type="term" value="C:plasma membrane"/>
    <property type="evidence" value="ECO:0007669"/>
    <property type="project" value="TreeGrafter"/>
</dbReference>
<sequence length="351" mass="39183">MRARTASFGLFFLGLFAGFAPNNWPSFLGAIYEHLQANILLPPTRGEWFRVAAGRRNDCNTKEQGNMGGPEINLTLGISLIYAELSGAGRSLARSEPDSGRPSKESAPLGWEDFEKLIFYPVTQNPERICVCSPGFVSPMRGHTWLGAALVLGAQLRALWLAAAVEVHTAKEVVAVNGTNQRLRCTFSSSSPVSQQLSVSWNFQPEDLSSHELVFYYQKEPYKPPSGRFKDRVTWDGNIERNDVSIMIWNLQPSDNGTFTCQVTNWPDVYGTIGEVRLRVVQKVTFSEIHFLAVAIGSASVLMVIVVTAVFICRQRRRRARDKRLEVADTEGKEKESLKMGEEKEPVPLED</sequence>
<dbReference type="HOGENOM" id="CLU_090350_0_0_1"/>
<feature type="region of interest" description="Disordered" evidence="10">
    <location>
        <begin position="322"/>
        <end position="351"/>
    </location>
</feature>
<evidence type="ECO:0000256" key="2">
    <source>
        <dbReference type="ARBA" id="ARBA00007180"/>
    </source>
</evidence>
<reference evidence="14" key="3">
    <citation type="submission" date="2025-09" db="UniProtKB">
        <authorList>
            <consortium name="Ensembl"/>
        </authorList>
    </citation>
    <scope>IDENTIFICATION</scope>
</reference>
<dbReference type="Ensembl" id="ENSFALT00000006250.2">
    <property type="protein sequence ID" value="ENSFALP00000006222.2"/>
    <property type="gene ID" value="ENSFALG00000005973.2"/>
</dbReference>
<keyword evidence="7" id="KW-1015">Disulfide bond</keyword>
<dbReference type="Pfam" id="PF07686">
    <property type="entry name" value="V-set"/>
    <property type="match status" value="1"/>
</dbReference>
<evidence type="ECO:0000256" key="7">
    <source>
        <dbReference type="ARBA" id="ARBA00023157"/>
    </source>
</evidence>
<evidence type="ECO:0000256" key="4">
    <source>
        <dbReference type="ARBA" id="ARBA00022729"/>
    </source>
</evidence>
<dbReference type="SMART" id="SM00406">
    <property type="entry name" value="IGv"/>
    <property type="match status" value="1"/>
</dbReference>
<keyword evidence="5 11" id="KW-1133">Transmembrane helix</keyword>
<feature type="transmembrane region" description="Helical" evidence="11">
    <location>
        <begin position="289"/>
        <end position="313"/>
    </location>
</feature>
<keyword evidence="8" id="KW-0325">Glycoprotein</keyword>
<comment type="similarity">
    <text evidence="2">Belongs to the myelin P0 protein family.</text>
</comment>
<evidence type="ECO:0000256" key="12">
    <source>
        <dbReference type="SAM" id="SignalP"/>
    </source>
</evidence>
<dbReference type="PROSITE" id="PS50835">
    <property type="entry name" value="IG_LIKE"/>
    <property type="match status" value="1"/>
</dbReference>
<evidence type="ECO:0000256" key="8">
    <source>
        <dbReference type="ARBA" id="ARBA00023180"/>
    </source>
</evidence>
<dbReference type="GO" id="GO:0098609">
    <property type="term" value="P:cell-cell adhesion"/>
    <property type="evidence" value="ECO:0007669"/>
    <property type="project" value="TreeGrafter"/>
</dbReference>
<evidence type="ECO:0000256" key="1">
    <source>
        <dbReference type="ARBA" id="ARBA00004479"/>
    </source>
</evidence>
<reference evidence="14 15" key="1">
    <citation type="journal article" date="2012" name="Nature">
        <title>The genomic landscape of species divergence in Ficedula flycatchers.</title>
        <authorList>
            <person name="Ellegren H."/>
            <person name="Smeds L."/>
            <person name="Burri R."/>
            <person name="Olason P.I."/>
            <person name="Backstrom N."/>
            <person name="Kawakami T."/>
            <person name="Kunstner A."/>
            <person name="Makinen H."/>
            <person name="Nadachowska-Brzyska K."/>
            <person name="Qvarnstrom A."/>
            <person name="Uebbing S."/>
            <person name="Wolf J.B."/>
        </authorList>
    </citation>
    <scope>NUCLEOTIDE SEQUENCE [LARGE SCALE GENOMIC DNA]</scope>
</reference>
<dbReference type="PRINTS" id="PR00213">
    <property type="entry name" value="MYELINP0"/>
</dbReference>
<feature type="compositionally biased region" description="Basic and acidic residues" evidence="10">
    <location>
        <begin position="323"/>
        <end position="351"/>
    </location>
</feature>
<evidence type="ECO:0000256" key="9">
    <source>
        <dbReference type="ARBA" id="ARBA00023319"/>
    </source>
</evidence>
<evidence type="ECO:0000256" key="3">
    <source>
        <dbReference type="ARBA" id="ARBA00022692"/>
    </source>
</evidence>
<evidence type="ECO:0000313" key="15">
    <source>
        <dbReference type="Proteomes" id="UP000016665"/>
    </source>
</evidence>
<keyword evidence="9" id="KW-0393">Immunoglobulin domain</keyword>
<dbReference type="InterPro" id="IPR007110">
    <property type="entry name" value="Ig-like_dom"/>
</dbReference>
<dbReference type="SUPFAM" id="SSF48726">
    <property type="entry name" value="Immunoglobulin"/>
    <property type="match status" value="1"/>
</dbReference>
<gene>
    <name evidence="14" type="primary">MPZL2</name>
</gene>
<protein>
    <submittedName>
        <fullName evidence="14">Myelin protein zero like 2</fullName>
    </submittedName>
</protein>
<dbReference type="FunFam" id="2.60.40.10:FF:000193">
    <property type="entry name" value="Myelin protein zero-like 1 like"/>
    <property type="match status" value="1"/>
</dbReference>
<reference evidence="14" key="2">
    <citation type="submission" date="2025-08" db="UniProtKB">
        <authorList>
            <consortium name="Ensembl"/>
        </authorList>
    </citation>
    <scope>IDENTIFICATION</scope>
</reference>
<feature type="signal peptide" evidence="12">
    <location>
        <begin position="1"/>
        <end position="21"/>
    </location>
</feature>
<name>U3JTW8_FICAL</name>
<evidence type="ECO:0000313" key="14">
    <source>
        <dbReference type="Ensembl" id="ENSFALP00000006222.2"/>
    </source>
</evidence>
<dbReference type="PANTHER" id="PTHR13869:SF21">
    <property type="entry name" value="MYELIN PROTEIN ZERO-LIKE PROTEIN 2"/>
    <property type="match status" value="1"/>
</dbReference>
<dbReference type="PANTHER" id="PTHR13869">
    <property type="entry name" value="MYELIN P0 RELATED"/>
    <property type="match status" value="1"/>
</dbReference>
<dbReference type="AlphaFoldDB" id="U3JTW8"/>
<feature type="domain" description="Ig-like" evidence="13">
    <location>
        <begin position="163"/>
        <end position="279"/>
    </location>
</feature>
<evidence type="ECO:0000256" key="6">
    <source>
        <dbReference type="ARBA" id="ARBA00023136"/>
    </source>
</evidence>
<dbReference type="GeneTree" id="ENSGT01030000234556"/>
<dbReference type="InterPro" id="IPR013106">
    <property type="entry name" value="Ig_V-set"/>
</dbReference>
<dbReference type="InterPro" id="IPR000920">
    <property type="entry name" value="Myelin_P0-rel"/>
</dbReference>
<proteinExistence type="inferred from homology"/>
<keyword evidence="6 11" id="KW-0472">Membrane</keyword>
<dbReference type="eggNOG" id="ENOG502RYWU">
    <property type="taxonomic scope" value="Eukaryota"/>
</dbReference>
<keyword evidence="3 11" id="KW-0812">Transmembrane</keyword>
<dbReference type="InterPro" id="IPR013783">
    <property type="entry name" value="Ig-like_fold"/>
</dbReference>
<evidence type="ECO:0000256" key="10">
    <source>
        <dbReference type="SAM" id="MobiDB-lite"/>
    </source>
</evidence>
<dbReference type="Gene3D" id="2.60.40.10">
    <property type="entry name" value="Immunoglobulins"/>
    <property type="match status" value="1"/>
</dbReference>
<evidence type="ECO:0000256" key="11">
    <source>
        <dbReference type="SAM" id="Phobius"/>
    </source>
</evidence>
<keyword evidence="15" id="KW-1185">Reference proteome</keyword>
<dbReference type="SMART" id="SM00409">
    <property type="entry name" value="IG"/>
    <property type="match status" value="1"/>
</dbReference>